<comment type="pathway">
    <text evidence="7">Cell wall biogenesis; peptidoglycan biosynthesis.</text>
</comment>
<keyword evidence="4 7" id="KW-0573">Peptidoglycan synthesis</keyword>
<dbReference type="PROSITE" id="PS00923">
    <property type="entry name" value="ASP_GLU_RACEMASE_1"/>
    <property type="match status" value="1"/>
</dbReference>
<evidence type="ECO:0000313" key="8">
    <source>
        <dbReference type="EMBL" id="SDX48893.1"/>
    </source>
</evidence>
<evidence type="ECO:0000256" key="4">
    <source>
        <dbReference type="ARBA" id="ARBA00022984"/>
    </source>
</evidence>
<dbReference type="GO" id="GO:0071555">
    <property type="term" value="P:cell wall organization"/>
    <property type="evidence" value="ECO:0007669"/>
    <property type="project" value="UniProtKB-KW"/>
</dbReference>
<dbReference type="InterPro" id="IPR001920">
    <property type="entry name" value="Asp/Glu_race"/>
</dbReference>
<dbReference type="Gene3D" id="3.40.50.1860">
    <property type="match status" value="2"/>
</dbReference>
<dbReference type="EMBL" id="FNOM01000009">
    <property type="protein sequence ID" value="SDX48893.1"/>
    <property type="molecule type" value="Genomic_DNA"/>
</dbReference>
<reference evidence="8 9" key="1">
    <citation type="submission" date="2016-10" db="EMBL/GenBank/DDBJ databases">
        <authorList>
            <person name="de Groot N.N."/>
        </authorList>
    </citation>
    <scope>NUCLEOTIDE SEQUENCE [LARGE SCALE GENOMIC DNA]</scope>
    <source>
        <strain evidence="8 9">CGMCC 1.8894</strain>
    </source>
</reference>
<evidence type="ECO:0000256" key="2">
    <source>
        <dbReference type="ARBA" id="ARBA00013090"/>
    </source>
</evidence>
<comment type="similarity">
    <text evidence="7">Belongs to the aspartate/glutamate racemases family.</text>
</comment>
<dbReference type="InterPro" id="IPR018187">
    <property type="entry name" value="Asp/Glu_racemase_AS_1"/>
</dbReference>
<evidence type="ECO:0000256" key="5">
    <source>
        <dbReference type="ARBA" id="ARBA00023235"/>
    </source>
</evidence>
<dbReference type="InterPro" id="IPR015942">
    <property type="entry name" value="Asp/Glu/hydantoin_racemase"/>
</dbReference>
<sequence length="270" mass="29222">MAVGVFDSGLGGLTVLGAVTHRLPDVPFVYLGDNAHAPYGVRNSDDIFDLTCAGVERLWDEGCDLVVLACNTASAAALKRMQETWVPRNKRVLGVFVPLIEALTERQWGDNSPPREVAVKHVALFATPATVSSRAFQRELAFRAIGVDVEAQPCGGVVDAIEQGDMILAEALVHSHVEALKRRMPMPEAAVLGCTHYPLMEEAFRTALGPGVAVYSQPELVAASLSDYLARRPEMVGPGDQSKFLTTADPVRVSHKATQFLRRQISFQSA</sequence>
<dbReference type="STRING" id="564137.SAMN04488238_10911"/>
<feature type="binding site" evidence="7">
    <location>
        <begin position="71"/>
        <end position="72"/>
    </location>
    <ligand>
        <name>substrate</name>
    </ligand>
</feature>
<dbReference type="GO" id="GO:0008360">
    <property type="term" value="P:regulation of cell shape"/>
    <property type="evidence" value="ECO:0007669"/>
    <property type="project" value="UniProtKB-KW"/>
</dbReference>
<dbReference type="AlphaFoldDB" id="A0A1H3C406"/>
<comment type="catalytic activity">
    <reaction evidence="1 7">
        <text>L-glutamate = D-glutamate</text>
        <dbReference type="Rhea" id="RHEA:12813"/>
        <dbReference type="ChEBI" id="CHEBI:29985"/>
        <dbReference type="ChEBI" id="CHEBI:29986"/>
        <dbReference type="EC" id="5.1.1.3"/>
    </reaction>
</comment>
<evidence type="ECO:0000313" key="9">
    <source>
        <dbReference type="Proteomes" id="UP000198539"/>
    </source>
</evidence>
<organism evidence="8 9">
    <name type="scientific">Roseicitreum antarcticum</name>
    <dbReference type="NCBI Taxonomy" id="564137"/>
    <lineage>
        <taxon>Bacteria</taxon>
        <taxon>Pseudomonadati</taxon>
        <taxon>Pseudomonadota</taxon>
        <taxon>Alphaproteobacteria</taxon>
        <taxon>Rhodobacterales</taxon>
        <taxon>Paracoccaceae</taxon>
        <taxon>Roseicitreum</taxon>
    </lineage>
</organism>
<feature type="binding site" evidence="7">
    <location>
        <begin position="39"/>
        <end position="40"/>
    </location>
    <ligand>
        <name>substrate</name>
    </ligand>
</feature>
<evidence type="ECO:0000256" key="3">
    <source>
        <dbReference type="ARBA" id="ARBA00022960"/>
    </source>
</evidence>
<keyword evidence="6 7" id="KW-0961">Cell wall biogenesis/degradation</keyword>
<evidence type="ECO:0000256" key="6">
    <source>
        <dbReference type="ARBA" id="ARBA00023316"/>
    </source>
</evidence>
<evidence type="ECO:0000256" key="7">
    <source>
        <dbReference type="HAMAP-Rule" id="MF_00258"/>
    </source>
</evidence>
<evidence type="ECO:0000256" key="1">
    <source>
        <dbReference type="ARBA" id="ARBA00001602"/>
    </source>
</evidence>
<protein>
    <recommendedName>
        <fullName evidence="2 7">Glutamate racemase</fullName>
        <ecNumber evidence="2 7">5.1.1.3</ecNumber>
    </recommendedName>
</protein>
<gene>
    <name evidence="7" type="primary">murI</name>
    <name evidence="8" type="ORF">SAMN04488238_10911</name>
</gene>
<dbReference type="RefSeq" id="WP_092891141.1">
    <property type="nucleotide sequence ID" value="NZ_CP061498.1"/>
</dbReference>
<keyword evidence="9" id="KW-1185">Reference proteome</keyword>
<dbReference type="SUPFAM" id="SSF53681">
    <property type="entry name" value="Aspartate/glutamate racemase"/>
    <property type="match status" value="2"/>
</dbReference>
<feature type="binding site" evidence="7">
    <location>
        <begin position="195"/>
        <end position="196"/>
    </location>
    <ligand>
        <name>substrate</name>
    </ligand>
</feature>
<feature type="binding site" evidence="7">
    <location>
        <begin position="7"/>
        <end position="8"/>
    </location>
    <ligand>
        <name>substrate</name>
    </ligand>
</feature>
<dbReference type="GO" id="GO:0009252">
    <property type="term" value="P:peptidoglycan biosynthetic process"/>
    <property type="evidence" value="ECO:0007669"/>
    <property type="project" value="UniProtKB-UniRule"/>
</dbReference>
<comment type="function">
    <text evidence="7">Provides the (R)-glutamate required for cell wall biosynthesis.</text>
</comment>
<dbReference type="PANTHER" id="PTHR21198">
    <property type="entry name" value="GLUTAMATE RACEMASE"/>
    <property type="match status" value="1"/>
</dbReference>
<dbReference type="UniPathway" id="UPA00219"/>
<dbReference type="GO" id="GO:0008881">
    <property type="term" value="F:glutamate racemase activity"/>
    <property type="evidence" value="ECO:0007669"/>
    <property type="project" value="UniProtKB-UniRule"/>
</dbReference>
<dbReference type="EC" id="5.1.1.3" evidence="2 7"/>
<keyword evidence="3 7" id="KW-0133">Cell shape</keyword>
<dbReference type="InterPro" id="IPR004391">
    <property type="entry name" value="Glu_race"/>
</dbReference>
<dbReference type="PANTHER" id="PTHR21198:SF2">
    <property type="entry name" value="GLUTAMATE RACEMASE"/>
    <property type="match status" value="1"/>
</dbReference>
<name>A0A1H3C406_9RHOB</name>
<feature type="active site" description="Proton donor/acceptor" evidence="7">
    <location>
        <position position="194"/>
    </location>
</feature>
<dbReference type="HAMAP" id="MF_00258">
    <property type="entry name" value="Glu_racemase"/>
    <property type="match status" value="1"/>
</dbReference>
<feature type="active site" description="Proton donor/acceptor" evidence="7">
    <location>
        <position position="70"/>
    </location>
</feature>
<proteinExistence type="inferred from homology"/>
<dbReference type="OrthoDB" id="9801055at2"/>
<dbReference type="Pfam" id="PF01177">
    <property type="entry name" value="Asp_Glu_race"/>
    <property type="match status" value="1"/>
</dbReference>
<accession>A0A1H3C406</accession>
<keyword evidence="5 7" id="KW-0413">Isomerase</keyword>
<dbReference type="Proteomes" id="UP000198539">
    <property type="component" value="Unassembled WGS sequence"/>
</dbReference>